<dbReference type="EMBL" id="JADMNK010000009">
    <property type="protein sequence ID" value="MBZ0059246.1"/>
    <property type="molecule type" value="Genomic_DNA"/>
</dbReference>
<name>A0ABS7RY57_9ENTR</name>
<dbReference type="Proteomes" id="UP000706580">
    <property type="component" value="Unassembled WGS sequence"/>
</dbReference>
<gene>
    <name evidence="1" type="ORF">ITX56_15800</name>
</gene>
<sequence length="77" mass="8949">MSTNHAHPIFTVHFSHNTDFTVLANHCERFAQTLLETDEPAEKLALCARRNTAGWRLRLTRPTKQSRRAGCTWQLMR</sequence>
<dbReference type="RefSeq" id="WP_223075020.1">
    <property type="nucleotide sequence ID" value="NZ_JADMNK010000009.1"/>
</dbReference>
<evidence type="ECO:0000313" key="2">
    <source>
        <dbReference type="Proteomes" id="UP000706580"/>
    </source>
</evidence>
<accession>A0ABS7RY57</accession>
<proteinExistence type="predicted"/>
<evidence type="ECO:0000313" key="1">
    <source>
        <dbReference type="EMBL" id="MBZ0059246.1"/>
    </source>
</evidence>
<keyword evidence="2" id="KW-1185">Reference proteome</keyword>
<organism evidence="1 2">
    <name type="scientific">Leclercia barmai</name>
    <dbReference type="NCBI Taxonomy" id="2785629"/>
    <lineage>
        <taxon>Bacteria</taxon>
        <taxon>Pseudomonadati</taxon>
        <taxon>Pseudomonadota</taxon>
        <taxon>Gammaproteobacteria</taxon>
        <taxon>Enterobacterales</taxon>
        <taxon>Enterobacteriaceae</taxon>
        <taxon>Leclercia</taxon>
    </lineage>
</organism>
<protein>
    <submittedName>
        <fullName evidence="1">Uncharacterized protein</fullName>
    </submittedName>
</protein>
<reference evidence="1 2" key="1">
    <citation type="submission" date="2020-11" db="EMBL/GenBank/DDBJ databases">
        <title>Draft Genome of Enterobacter sp. strain EMC7.</title>
        <authorList>
            <person name="Barman P."/>
            <person name="Sinha S."/>
            <person name="Sen S."/>
            <person name="Chakraborty R."/>
        </authorList>
    </citation>
    <scope>NUCLEOTIDE SEQUENCE [LARGE SCALE GENOMIC DNA]</scope>
    <source>
        <strain evidence="1 2">EMC7</strain>
    </source>
</reference>
<comment type="caution">
    <text evidence="1">The sequence shown here is derived from an EMBL/GenBank/DDBJ whole genome shotgun (WGS) entry which is preliminary data.</text>
</comment>